<evidence type="ECO:0008006" key="4">
    <source>
        <dbReference type="Google" id="ProtNLM"/>
    </source>
</evidence>
<feature type="region of interest" description="Disordered" evidence="1">
    <location>
        <begin position="112"/>
        <end position="135"/>
    </location>
</feature>
<feature type="region of interest" description="Disordered" evidence="1">
    <location>
        <begin position="152"/>
        <end position="172"/>
    </location>
</feature>
<name>A0ABQ5F6A0_9ASTR</name>
<reference evidence="2" key="2">
    <citation type="submission" date="2022-01" db="EMBL/GenBank/DDBJ databases">
        <authorList>
            <person name="Yamashiro T."/>
            <person name="Shiraishi A."/>
            <person name="Satake H."/>
            <person name="Nakayama K."/>
        </authorList>
    </citation>
    <scope>NUCLEOTIDE SEQUENCE</scope>
</reference>
<evidence type="ECO:0000313" key="3">
    <source>
        <dbReference type="Proteomes" id="UP001151760"/>
    </source>
</evidence>
<evidence type="ECO:0000256" key="1">
    <source>
        <dbReference type="SAM" id="MobiDB-lite"/>
    </source>
</evidence>
<protein>
    <recommendedName>
        <fullName evidence="4">Zinc finger, CCHC-type</fullName>
    </recommendedName>
</protein>
<feature type="compositionally biased region" description="Basic residues" evidence="1">
    <location>
        <begin position="121"/>
        <end position="133"/>
    </location>
</feature>
<proteinExistence type="predicted"/>
<accession>A0ABQ5F6A0</accession>
<sequence>MQLTLVAYLLPHLFTPWSDLRNIVGDDYLRIAPEALAAHTAWVKGSKEIVGLMLMTMEPDIQLYLENLSAYEMLQELKTLLAQQAEQELLQTMGKTVNELHAMLKLHEQTLPKKDPASGIRRQKSKKNNKQKKPVVLGTNIKGRGQIKLAYAPTQDSPSTKEGNPAQGLNLSSWRDKGHWIEDLVIHVFSRVVKNIEAISQS</sequence>
<evidence type="ECO:0000313" key="2">
    <source>
        <dbReference type="EMBL" id="GJT58242.1"/>
    </source>
</evidence>
<dbReference type="EMBL" id="BQNB010017001">
    <property type="protein sequence ID" value="GJT58242.1"/>
    <property type="molecule type" value="Genomic_DNA"/>
</dbReference>
<organism evidence="2 3">
    <name type="scientific">Tanacetum coccineum</name>
    <dbReference type="NCBI Taxonomy" id="301880"/>
    <lineage>
        <taxon>Eukaryota</taxon>
        <taxon>Viridiplantae</taxon>
        <taxon>Streptophyta</taxon>
        <taxon>Embryophyta</taxon>
        <taxon>Tracheophyta</taxon>
        <taxon>Spermatophyta</taxon>
        <taxon>Magnoliopsida</taxon>
        <taxon>eudicotyledons</taxon>
        <taxon>Gunneridae</taxon>
        <taxon>Pentapetalae</taxon>
        <taxon>asterids</taxon>
        <taxon>campanulids</taxon>
        <taxon>Asterales</taxon>
        <taxon>Asteraceae</taxon>
        <taxon>Asteroideae</taxon>
        <taxon>Anthemideae</taxon>
        <taxon>Anthemidinae</taxon>
        <taxon>Tanacetum</taxon>
    </lineage>
</organism>
<feature type="compositionally biased region" description="Polar residues" evidence="1">
    <location>
        <begin position="154"/>
        <end position="172"/>
    </location>
</feature>
<gene>
    <name evidence="2" type="ORF">Tco_0993296</name>
</gene>
<comment type="caution">
    <text evidence="2">The sequence shown here is derived from an EMBL/GenBank/DDBJ whole genome shotgun (WGS) entry which is preliminary data.</text>
</comment>
<dbReference type="Proteomes" id="UP001151760">
    <property type="component" value="Unassembled WGS sequence"/>
</dbReference>
<reference evidence="2" key="1">
    <citation type="journal article" date="2022" name="Int. J. Mol. Sci.">
        <title>Draft Genome of Tanacetum Coccineum: Genomic Comparison of Closely Related Tanacetum-Family Plants.</title>
        <authorList>
            <person name="Yamashiro T."/>
            <person name="Shiraishi A."/>
            <person name="Nakayama K."/>
            <person name="Satake H."/>
        </authorList>
    </citation>
    <scope>NUCLEOTIDE SEQUENCE</scope>
</reference>
<keyword evidence="3" id="KW-1185">Reference proteome</keyword>